<evidence type="ECO:0000256" key="2">
    <source>
        <dbReference type="SAM" id="Phobius"/>
    </source>
</evidence>
<dbReference type="Pfam" id="PF17171">
    <property type="entry name" value="GST_C_6"/>
    <property type="match status" value="1"/>
</dbReference>
<name>A0A1S2XE77_CICAR</name>
<keyword evidence="2" id="KW-0472">Membrane</keyword>
<dbReference type="GeneID" id="101502913"/>
<dbReference type="InterPro" id="IPR012336">
    <property type="entry name" value="Thioredoxin-like_fold"/>
</dbReference>
<dbReference type="PANTHER" id="PTHR12289:SF41">
    <property type="entry name" value="FAILED AXON CONNECTIONS-RELATED"/>
    <property type="match status" value="1"/>
</dbReference>
<evidence type="ECO:0000313" key="6">
    <source>
        <dbReference type="RefSeq" id="XP_004487965.1"/>
    </source>
</evidence>
<accession>A0A1S2XE77</accession>
<dbReference type="KEGG" id="cam:101502913"/>
<evidence type="ECO:0000259" key="3">
    <source>
        <dbReference type="Pfam" id="PF17171"/>
    </source>
</evidence>
<feature type="domain" description="Thioredoxin-like fold" evidence="4">
    <location>
        <begin position="27"/>
        <end position="117"/>
    </location>
</feature>
<feature type="domain" description="Metaxin glutathione S-transferase" evidence="3">
    <location>
        <begin position="170"/>
        <end position="231"/>
    </location>
</feature>
<dbReference type="Proteomes" id="UP000087171">
    <property type="component" value="Chromosome Ca1"/>
</dbReference>
<keyword evidence="2" id="KW-1133">Transmembrane helix</keyword>
<dbReference type="InterPro" id="IPR050931">
    <property type="entry name" value="Mito_Protein_Transport_Metaxin"/>
</dbReference>
<dbReference type="AlphaFoldDB" id="A0A1S2XE77"/>
<keyword evidence="5" id="KW-1185">Reference proteome</keyword>
<proteinExistence type="predicted"/>
<dbReference type="CDD" id="cd03193">
    <property type="entry name" value="GST_C_Metaxin"/>
    <property type="match status" value="1"/>
</dbReference>
<dbReference type="RefSeq" id="XP_004487965.1">
    <property type="nucleotide sequence ID" value="XM_004487908.3"/>
</dbReference>
<reference evidence="6" key="2">
    <citation type="submission" date="2025-08" db="UniProtKB">
        <authorList>
            <consortium name="RefSeq"/>
        </authorList>
    </citation>
    <scope>IDENTIFICATION</scope>
    <source>
        <tissue evidence="6">Etiolated seedlings</tissue>
    </source>
</reference>
<keyword evidence="2" id="KW-0812">Transmembrane</keyword>
<dbReference type="STRING" id="3827.A0A1S2XE77"/>
<dbReference type="PaxDb" id="3827-XP_004487965.1"/>
<dbReference type="Pfam" id="PF17172">
    <property type="entry name" value="GST_N_4"/>
    <property type="match status" value="1"/>
</dbReference>
<evidence type="ECO:0000259" key="4">
    <source>
        <dbReference type="Pfam" id="PF17172"/>
    </source>
</evidence>
<dbReference type="GO" id="GO:0005741">
    <property type="term" value="C:mitochondrial outer membrane"/>
    <property type="evidence" value="ECO:0007669"/>
    <property type="project" value="TreeGrafter"/>
</dbReference>
<evidence type="ECO:0000313" key="5">
    <source>
        <dbReference type="Proteomes" id="UP000087171"/>
    </source>
</evidence>
<dbReference type="PANTHER" id="PTHR12289">
    <property type="entry name" value="METAXIN RELATED"/>
    <property type="match status" value="1"/>
</dbReference>
<dbReference type="OrthoDB" id="5835136at2759"/>
<feature type="transmembrane region" description="Helical" evidence="2">
    <location>
        <begin position="290"/>
        <end position="309"/>
    </location>
</feature>
<feature type="region of interest" description="Disordered" evidence="1">
    <location>
        <begin position="249"/>
        <end position="281"/>
    </location>
</feature>
<dbReference type="GO" id="GO:0006626">
    <property type="term" value="P:protein targeting to mitochondrion"/>
    <property type="evidence" value="ECO:0007669"/>
    <property type="project" value="TreeGrafter"/>
</dbReference>
<dbReference type="InterPro" id="IPR033468">
    <property type="entry name" value="Metaxin_GST"/>
</dbReference>
<reference evidence="5" key="1">
    <citation type="journal article" date="2013" name="Nat. Biotechnol.">
        <title>Draft genome sequence of chickpea (Cicer arietinum) provides a resource for trait improvement.</title>
        <authorList>
            <person name="Varshney R.K."/>
            <person name="Song C."/>
            <person name="Saxena R.K."/>
            <person name="Azam S."/>
            <person name="Yu S."/>
            <person name="Sharpe A.G."/>
            <person name="Cannon S."/>
            <person name="Baek J."/>
            <person name="Rosen B.D."/>
            <person name="Tar'an B."/>
            <person name="Millan T."/>
            <person name="Zhang X."/>
            <person name="Ramsay L.D."/>
            <person name="Iwata A."/>
            <person name="Wang Y."/>
            <person name="Nelson W."/>
            <person name="Farmer A.D."/>
            <person name="Gaur P.M."/>
            <person name="Soderlund C."/>
            <person name="Penmetsa R.V."/>
            <person name="Xu C."/>
            <person name="Bharti A.K."/>
            <person name="He W."/>
            <person name="Winter P."/>
            <person name="Zhao S."/>
            <person name="Hane J.K."/>
            <person name="Carrasquilla-Garcia N."/>
            <person name="Condie J.A."/>
            <person name="Upadhyaya H.D."/>
            <person name="Luo M.C."/>
            <person name="Thudi M."/>
            <person name="Gowda C.L."/>
            <person name="Singh N.P."/>
            <person name="Lichtenzveig J."/>
            <person name="Gali K.K."/>
            <person name="Rubio J."/>
            <person name="Nadarajan N."/>
            <person name="Dolezel J."/>
            <person name="Bansal K.C."/>
            <person name="Xu X."/>
            <person name="Edwards D."/>
            <person name="Zhang G."/>
            <person name="Kahl G."/>
            <person name="Gil J."/>
            <person name="Singh K.B."/>
            <person name="Datta S.K."/>
            <person name="Jackson S.A."/>
            <person name="Wang J."/>
            <person name="Cook D.R."/>
        </authorList>
    </citation>
    <scope>NUCLEOTIDE SEQUENCE [LARGE SCALE GENOMIC DNA]</scope>
    <source>
        <strain evidence="5">cv. CDC Frontier</strain>
    </source>
</reference>
<evidence type="ECO:0000256" key="1">
    <source>
        <dbReference type="SAM" id="MobiDB-lite"/>
    </source>
</evidence>
<organism evidence="5 6">
    <name type="scientific">Cicer arietinum</name>
    <name type="common">Chickpea</name>
    <name type="synonym">Garbanzo</name>
    <dbReference type="NCBI Taxonomy" id="3827"/>
    <lineage>
        <taxon>Eukaryota</taxon>
        <taxon>Viridiplantae</taxon>
        <taxon>Streptophyta</taxon>
        <taxon>Embryophyta</taxon>
        <taxon>Tracheophyta</taxon>
        <taxon>Spermatophyta</taxon>
        <taxon>Magnoliopsida</taxon>
        <taxon>eudicotyledons</taxon>
        <taxon>Gunneridae</taxon>
        <taxon>Pentapetalae</taxon>
        <taxon>rosids</taxon>
        <taxon>fabids</taxon>
        <taxon>Fabales</taxon>
        <taxon>Fabaceae</taxon>
        <taxon>Papilionoideae</taxon>
        <taxon>50 kb inversion clade</taxon>
        <taxon>NPAAA clade</taxon>
        <taxon>Hologalegina</taxon>
        <taxon>IRL clade</taxon>
        <taxon>Cicereae</taxon>
        <taxon>Cicer</taxon>
    </lineage>
</organism>
<feature type="compositionally biased region" description="Low complexity" evidence="1">
    <location>
        <begin position="255"/>
        <end position="268"/>
    </location>
</feature>
<dbReference type="eggNOG" id="KOG3028">
    <property type="taxonomic scope" value="Eukaryota"/>
</dbReference>
<protein>
    <submittedName>
        <fullName evidence="6">Mitochondrial outer membrane import complex protein METAXIN-like</fullName>
    </submittedName>
</protein>
<gene>
    <name evidence="6" type="primary">LOC101502913</name>
</gene>
<sequence length="328" mass="36798">MESSNESSRRNTLVVRKPCFGLPTGCPQSLSAYIYLKLSQLPFHLDYHLNYPDSDKIPYFEAGDCVTYNNEKDGIIEGLKKEVGDLDVGVSSLPEWIPTKVMLTTWLADALEYELWVGCDTTSAYIIYYSDLPWPIGKVLFLKKAHWVKQKHEISKDNAEVKEEEIYGRANSAYDALSTMIGEENYVFENRPSSLDAIFLAHALVVLQALPESSILRTNFSKHANLVRYVQQRKVELIGAAGTSPNDPYFGTAASSSTSGGRSTSSSKFKSKHKKEQTKEEKTYRRRAKYFVVAQVVAVVLFLSIMSGFSGDGELELDDGDLDYGYDE</sequence>